<dbReference type="AlphaFoldDB" id="A0A3B1D659"/>
<dbReference type="PANTHER" id="PTHR30435">
    <property type="entry name" value="FLAGELLAR PROTEIN"/>
    <property type="match status" value="1"/>
</dbReference>
<evidence type="ECO:0000256" key="1">
    <source>
        <dbReference type="ARBA" id="ARBA00004117"/>
    </source>
</evidence>
<proteinExistence type="inferred from homology"/>
<dbReference type="Pfam" id="PF06429">
    <property type="entry name" value="Flg_bbr_C"/>
    <property type="match status" value="1"/>
</dbReference>
<sequence length="424" mass="43687">MAILTSLFAGVSGLNAFGTGLSVISNNIANLNTTGFKDGQVSFADLVSSGSSRAQVGRGVLVNDIRTNFSQGSFETTGSELDLAVEGEGFFVLRDSAGAEFYSRSGAFNVGRIGLVENSDGLLLQGRQATLAGVVTGQPTGNIDLSTTNSTPNPTANLSIDANLDSRATPPGAFVLATPSATSNFSSSITIYDSLGNGHLINVYFTKSSLIANEWDYNAVVSAADSSTGSAVVAGTGTLAFGTNGTLTSVSSATGTFNFSGNPTQNQAVTFDFGSPTGSGGTGLDGLTQFGASSSVLTQIQDGFAAGSLSSVSIDQEGIVTGLFTNGQSRSLAQVRLARFNNDQGLSKVGNNVYVLSNDSGQPILGDPNSGGMGRVLSNSLELSNVDLAQQFIKMIEYQRGFQANSRSITTTDELLQELVNLIR</sequence>
<dbReference type="EMBL" id="UOGF01000060">
    <property type="protein sequence ID" value="VAX30420.1"/>
    <property type="molecule type" value="Genomic_DNA"/>
</dbReference>
<dbReference type="Pfam" id="PF22692">
    <property type="entry name" value="LlgE_F_G_D1"/>
    <property type="match status" value="1"/>
</dbReference>
<dbReference type="Pfam" id="PF00460">
    <property type="entry name" value="Flg_bb_rod"/>
    <property type="match status" value="1"/>
</dbReference>
<dbReference type="Gene3D" id="2.60.98.20">
    <property type="entry name" value="Flagellar hook protein FlgE"/>
    <property type="match status" value="1"/>
</dbReference>
<keyword evidence="9" id="KW-0966">Cell projection</keyword>
<feature type="domain" description="Flagellar hook protein FlgE/F/G-like D1" evidence="8">
    <location>
        <begin position="84"/>
        <end position="142"/>
    </location>
</feature>
<name>A0A3B1D659_9ZZZZ</name>
<dbReference type="InterPro" id="IPR011491">
    <property type="entry name" value="FlgE_D2"/>
</dbReference>
<evidence type="ECO:0000256" key="3">
    <source>
        <dbReference type="ARBA" id="ARBA00019015"/>
    </source>
</evidence>
<protein>
    <recommendedName>
        <fullName evidence="3">Flagellar hook protein FlgE</fullName>
    </recommendedName>
</protein>
<dbReference type="GO" id="GO:0009425">
    <property type="term" value="C:bacterial-type flagellum basal body"/>
    <property type="evidence" value="ECO:0007669"/>
    <property type="project" value="UniProtKB-SubCell"/>
</dbReference>
<dbReference type="InterPro" id="IPR053967">
    <property type="entry name" value="LlgE_F_G-like_D1"/>
</dbReference>
<dbReference type="SUPFAM" id="SSF117143">
    <property type="entry name" value="Flagellar hook protein flgE"/>
    <property type="match status" value="1"/>
</dbReference>
<dbReference type="InterPro" id="IPR020013">
    <property type="entry name" value="Flagellar_FlgE/F/G"/>
</dbReference>
<dbReference type="InterPro" id="IPR037058">
    <property type="entry name" value="Falgellar_hook_FlgE_sf"/>
</dbReference>
<keyword evidence="9" id="KW-0282">Flagellum</keyword>
<dbReference type="GO" id="GO:0005829">
    <property type="term" value="C:cytosol"/>
    <property type="evidence" value="ECO:0007669"/>
    <property type="project" value="TreeGrafter"/>
</dbReference>
<evidence type="ECO:0000256" key="2">
    <source>
        <dbReference type="ARBA" id="ARBA00009677"/>
    </source>
</evidence>
<dbReference type="GO" id="GO:0071978">
    <property type="term" value="P:bacterial-type flagellum-dependent swarming motility"/>
    <property type="evidence" value="ECO:0007669"/>
    <property type="project" value="TreeGrafter"/>
</dbReference>
<organism evidence="9">
    <name type="scientific">hydrothermal vent metagenome</name>
    <dbReference type="NCBI Taxonomy" id="652676"/>
    <lineage>
        <taxon>unclassified sequences</taxon>
        <taxon>metagenomes</taxon>
        <taxon>ecological metagenomes</taxon>
    </lineage>
</organism>
<feature type="domain" description="Flagellar basal body rod protein N-terminal" evidence="5">
    <location>
        <begin position="10"/>
        <end position="37"/>
    </location>
</feature>
<gene>
    <name evidence="9" type="ORF">MNBD_NITROSPIRAE01-695</name>
</gene>
<dbReference type="NCBIfam" id="TIGR03506">
    <property type="entry name" value="FlgEFG_subfam"/>
    <property type="match status" value="1"/>
</dbReference>
<dbReference type="InterPro" id="IPR019776">
    <property type="entry name" value="Flagellar_basal_body_rod_CS"/>
</dbReference>
<evidence type="ECO:0000256" key="4">
    <source>
        <dbReference type="ARBA" id="ARBA00023143"/>
    </source>
</evidence>
<comment type="subcellular location">
    <subcellularLocation>
        <location evidence="1">Bacterial flagellum basal body</location>
    </subcellularLocation>
</comment>
<dbReference type="PROSITE" id="PS00588">
    <property type="entry name" value="FLAGELLA_BB_ROD"/>
    <property type="match status" value="1"/>
</dbReference>
<keyword evidence="9" id="KW-0969">Cilium</keyword>
<evidence type="ECO:0000259" key="8">
    <source>
        <dbReference type="Pfam" id="PF22692"/>
    </source>
</evidence>
<accession>A0A3B1D659</accession>
<evidence type="ECO:0000259" key="5">
    <source>
        <dbReference type="Pfam" id="PF00460"/>
    </source>
</evidence>
<dbReference type="InterPro" id="IPR001444">
    <property type="entry name" value="Flag_bb_rod_N"/>
</dbReference>
<reference evidence="9" key="1">
    <citation type="submission" date="2018-06" db="EMBL/GenBank/DDBJ databases">
        <authorList>
            <person name="Zhirakovskaya E."/>
        </authorList>
    </citation>
    <scope>NUCLEOTIDE SEQUENCE</scope>
</reference>
<feature type="domain" description="Flagellar hook protein FlgE D2" evidence="7">
    <location>
        <begin position="163"/>
        <end position="304"/>
    </location>
</feature>
<comment type="similarity">
    <text evidence="2">Belongs to the flagella basal body rod proteins family.</text>
</comment>
<dbReference type="GO" id="GO:0009424">
    <property type="term" value="C:bacterial-type flagellum hook"/>
    <property type="evidence" value="ECO:0007669"/>
    <property type="project" value="TreeGrafter"/>
</dbReference>
<feature type="domain" description="Flagellar basal-body/hook protein C-terminal" evidence="6">
    <location>
        <begin position="378"/>
        <end position="422"/>
    </location>
</feature>
<dbReference type="Pfam" id="PF07559">
    <property type="entry name" value="FlgE_D2"/>
    <property type="match status" value="1"/>
</dbReference>
<dbReference type="InterPro" id="IPR037925">
    <property type="entry name" value="FlgE/F/G-like"/>
</dbReference>
<evidence type="ECO:0000259" key="7">
    <source>
        <dbReference type="Pfam" id="PF07559"/>
    </source>
</evidence>
<evidence type="ECO:0000259" key="6">
    <source>
        <dbReference type="Pfam" id="PF06429"/>
    </source>
</evidence>
<dbReference type="InterPro" id="IPR010930">
    <property type="entry name" value="Flg_bb/hook_C_dom"/>
</dbReference>
<keyword evidence="4" id="KW-0975">Bacterial flagellum</keyword>
<dbReference type="PANTHER" id="PTHR30435:SF1">
    <property type="entry name" value="FLAGELLAR HOOK PROTEIN FLGE"/>
    <property type="match status" value="1"/>
</dbReference>
<evidence type="ECO:0000313" key="9">
    <source>
        <dbReference type="EMBL" id="VAX30420.1"/>
    </source>
</evidence>